<sequence>MHKRTHESFVYYMNNVMRKKIFLCLFFSTCLFAFVHGQTDSENNLKFDEEKDTVIHLEEHVVVGRHIRKTSLLKLPVALSEMPLTMSVVEGRVLSDLNITDLLNINKTTTGIRVMNNYGGFHMFRTRGLNGVVLLSNGIRDERSEFYSCAPTSSFVGVNRIEVLKGPSSAMIGHSAIGGIINIIYNQPSATASMDARLAFGSWNTYTAQLGASGSLSSKVNFRIDYTGIQSDGWRKNDKKSHNIYLALDFRPNIRNKFSFSAIAYDNRVHTDPGIPRFFNDIYDESGKKIYSIGDIPEGVDLKKTNLTYVDDHLNDKHLSTTNIWEHTFSDQWKLRNIFGLSYNTLSYLQSEEFSHLTSKTSGRYKHYYLNGKEKRYISIDSIIREPFHFDYDNYYIGNQIEIQGSLDTWGINHLVSFGHDFSYMYLQRWQGSNFSGPATTTAMSIYHPIANPGYLEAKFTNRVNVKEYYHSLSLFDQVALNKRWSVMLALRYNLFRRKVKNNKTNHRTVTEEGMEYILPDNALTYKFGLIYEFAANNRIYASVSNSFRPIRTIGDKSYIYVDNKGNIIEPGSTGKIYAPERGMQYEIGLHSKINDVFLLELSAFHIRKTNIVQKLGKNTEGKSVIGQVGTVNSDGFETEVTYSPVTYLSLRGGYAFTTSRVGEYSSTSISKSEMKGNYLPYSPVHTAFGWIFFNNNSIKHLFRLGIGFDYSSKSYADLANEMWFNPAFVGNIMVSYRYNKNWTLQLNIDNIFDKRYAKAAENTIQWLPEPGRNITLSAIFHL</sequence>
<feature type="domain" description="TonB-dependent receptor-like beta-barrel" evidence="15">
    <location>
        <begin position="287"/>
        <end position="752"/>
    </location>
</feature>
<proteinExistence type="inferred from homology"/>
<dbReference type="Gene3D" id="2.170.130.10">
    <property type="entry name" value="TonB-dependent receptor, plug domain"/>
    <property type="match status" value="1"/>
</dbReference>
<comment type="caution">
    <text evidence="17">The sequence shown here is derived from an EMBL/GenBank/DDBJ whole genome shotgun (WGS) entry which is preliminary data.</text>
</comment>
<dbReference type="PANTHER" id="PTHR32552:SF68">
    <property type="entry name" value="FERRICHROME OUTER MEMBRANE TRANSPORTER_PHAGE RECEPTOR"/>
    <property type="match status" value="1"/>
</dbReference>
<dbReference type="SUPFAM" id="SSF56935">
    <property type="entry name" value="Porins"/>
    <property type="match status" value="1"/>
</dbReference>
<keyword evidence="11 12" id="KW-0998">Cell outer membrane</keyword>
<keyword evidence="8" id="KW-0406">Ion transport</keyword>
<dbReference type="CDD" id="cd01347">
    <property type="entry name" value="ligand_gated_channel"/>
    <property type="match status" value="1"/>
</dbReference>
<dbReference type="InterPro" id="IPR000531">
    <property type="entry name" value="Beta-barrel_TonB"/>
</dbReference>
<feature type="signal peptide" evidence="14">
    <location>
        <begin position="1"/>
        <end position="33"/>
    </location>
</feature>
<dbReference type="InterPro" id="IPR012910">
    <property type="entry name" value="Plug_dom"/>
</dbReference>
<dbReference type="InterPro" id="IPR039426">
    <property type="entry name" value="TonB-dep_rcpt-like"/>
</dbReference>
<dbReference type="PANTHER" id="PTHR32552">
    <property type="entry name" value="FERRICHROME IRON RECEPTOR-RELATED"/>
    <property type="match status" value="1"/>
</dbReference>
<keyword evidence="4" id="KW-0410">Iron transport</keyword>
<reference evidence="17 18" key="1">
    <citation type="submission" date="2017-09" db="EMBL/GenBank/DDBJ databases">
        <title>Phase variable restriction modification systems are present in the genome sequences of periodontal pathogens Prevotella intermedia, Tannerella forsythia and Porphyromonas gingivalis.</title>
        <authorList>
            <person name="Haigh R.D."/>
            <person name="Crawford L."/>
            <person name="Ralph J."/>
            <person name="Wanford J."/>
            <person name="Vartoukian S.R."/>
            <person name="Hijazib K."/>
            <person name="Wade W."/>
            <person name="Oggioni M.R."/>
        </authorList>
    </citation>
    <scope>NUCLEOTIDE SEQUENCE [LARGE SCALE GENOMIC DNA]</scope>
    <source>
        <strain evidence="17 18">WW11663</strain>
    </source>
</reference>
<dbReference type="GO" id="GO:0009279">
    <property type="term" value="C:cell outer membrane"/>
    <property type="evidence" value="ECO:0007669"/>
    <property type="project" value="UniProtKB-SubCell"/>
</dbReference>
<keyword evidence="9 13" id="KW-0798">TonB box</keyword>
<evidence type="ECO:0000256" key="5">
    <source>
        <dbReference type="ARBA" id="ARBA00022692"/>
    </source>
</evidence>
<dbReference type="EMBL" id="NSLJ01000001">
    <property type="protein sequence ID" value="PDP45146.1"/>
    <property type="molecule type" value="Genomic_DNA"/>
</dbReference>
<evidence type="ECO:0000256" key="6">
    <source>
        <dbReference type="ARBA" id="ARBA00022729"/>
    </source>
</evidence>
<gene>
    <name evidence="17" type="ORF">CLI86_00485</name>
</gene>
<feature type="chain" id="PRO_5013332080" evidence="14">
    <location>
        <begin position="34"/>
        <end position="783"/>
    </location>
</feature>
<evidence type="ECO:0000256" key="14">
    <source>
        <dbReference type="SAM" id="SignalP"/>
    </source>
</evidence>
<dbReference type="InterPro" id="IPR036942">
    <property type="entry name" value="Beta-barrel_TonB_sf"/>
</dbReference>
<dbReference type="GO" id="GO:0015344">
    <property type="term" value="F:siderophore uptake transmembrane transporter activity"/>
    <property type="evidence" value="ECO:0007669"/>
    <property type="project" value="TreeGrafter"/>
</dbReference>
<dbReference type="AlphaFoldDB" id="A0A2A6EBZ0"/>
<dbReference type="Pfam" id="PF00593">
    <property type="entry name" value="TonB_dep_Rec_b-barrel"/>
    <property type="match status" value="1"/>
</dbReference>
<evidence type="ECO:0000256" key="13">
    <source>
        <dbReference type="RuleBase" id="RU003357"/>
    </source>
</evidence>
<dbReference type="Gene3D" id="2.40.170.20">
    <property type="entry name" value="TonB-dependent receptor, beta-barrel domain"/>
    <property type="match status" value="1"/>
</dbReference>
<organism evidence="17 18">
    <name type="scientific">Tannerella forsythia</name>
    <name type="common">Bacteroides forsythus</name>
    <dbReference type="NCBI Taxonomy" id="28112"/>
    <lineage>
        <taxon>Bacteria</taxon>
        <taxon>Pseudomonadati</taxon>
        <taxon>Bacteroidota</taxon>
        <taxon>Bacteroidia</taxon>
        <taxon>Bacteroidales</taxon>
        <taxon>Tannerellaceae</taxon>
        <taxon>Tannerella</taxon>
    </lineage>
</organism>
<evidence type="ECO:0000256" key="4">
    <source>
        <dbReference type="ARBA" id="ARBA00022496"/>
    </source>
</evidence>
<keyword evidence="2 12" id="KW-0813">Transport</keyword>
<evidence type="ECO:0000256" key="10">
    <source>
        <dbReference type="ARBA" id="ARBA00023136"/>
    </source>
</evidence>
<dbReference type="PROSITE" id="PS52016">
    <property type="entry name" value="TONB_DEPENDENT_REC_3"/>
    <property type="match status" value="1"/>
</dbReference>
<evidence type="ECO:0000259" key="16">
    <source>
        <dbReference type="Pfam" id="PF07715"/>
    </source>
</evidence>
<evidence type="ECO:0000256" key="1">
    <source>
        <dbReference type="ARBA" id="ARBA00004571"/>
    </source>
</evidence>
<dbReference type="Proteomes" id="UP000219259">
    <property type="component" value="Unassembled WGS sequence"/>
</dbReference>
<dbReference type="OMA" id="QVDPWFL"/>
<dbReference type="InterPro" id="IPR037066">
    <property type="entry name" value="Plug_dom_sf"/>
</dbReference>
<name>A0A2A6EBZ0_TANFO</name>
<evidence type="ECO:0000256" key="8">
    <source>
        <dbReference type="ARBA" id="ARBA00023065"/>
    </source>
</evidence>
<evidence type="ECO:0000256" key="9">
    <source>
        <dbReference type="ARBA" id="ARBA00023077"/>
    </source>
</evidence>
<evidence type="ECO:0000256" key="3">
    <source>
        <dbReference type="ARBA" id="ARBA00022452"/>
    </source>
</evidence>
<accession>A0A2A6EBZ0</accession>
<dbReference type="Pfam" id="PF07715">
    <property type="entry name" value="Plug"/>
    <property type="match status" value="1"/>
</dbReference>
<keyword evidence="6 14" id="KW-0732">Signal</keyword>
<evidence type="ECO:0000259" key="15">
    <source>
        <dbReference type="Pfam" id="PF00593"/>
    </source>
</evidence>
<keyword evidence="17" id="KW-0675">Receptor</keyword>
<comment type="subcellular location">
    <subcellularLocation>
        <location evidence="1 12">Cell outer membrane</location>
        <topology evidence="1 12">Multi-pass membrane protein</topology>
    </subcellularLocation>
</comment>
<evidence type="ECO:0000256" key="7">
    <source>
        <dbReference type="ARBA" id="ARBA00023004"/>
    </source>
</evidence>
<keyword evidence="5 12" id="KW-0812">Transmembrane</keyword>
<evidence type="ECO:0000256" key="11">
    <source>
        <dbReference type="ARBA" id="ARBA00023237"/>
    </source>
</evidence>
<keyword evidence="3 12" id="KW-1134">Transmembrane beta strand</keyword>
<keyword evidence="10 12" id="KW-0472">Membrane</keyword>
<evidence type="ECO:0000256" key="2">
    <source>
        <dbReference type="ARBA" id="ARBA00022448"/>
    </source>
</evidence>
<evidence type="ECO:0000313" key="17">
    <source>
        <dbReference type="EMBL" id="PDP45146.1"/>
    </source>
</evidence>
<comment type="similarity">
    <text evidence="12 13">Belongs to the TonB-dependent receptor family.</text>
</comment>
<protein>
    <submittedName>
        <fullName evidence="17">TonB-dependent receptor</fullName>
    </submittedName>
</protein>
<evidence type="ECO:0000256" key="12">
    <source>
        <dbReference type="PROSITE-ProRule" id="PRU01360"/>
    </source>
</evidence>
<feature type="domain" description="TonB-dependent receptor plug" evidence="16">
    <location>
        <begin position="80"/>
        <end position="180"/>
    </location>
</feature>
<evidence type="ECO:0000313" key="18">
    <source>
        <dbReference type="Proteomes" id="UP000219259"/>
    </source>
</evidence>
<keyword evidence="7" id="KW-0408">Iron</keyword>